<reference evidence="3" key="1">
    <citation type="submission" date="2023-02" db="EMBL/GenBank/DDBJ databases">
        <title>Genome of toxic invasive species Heracleum sosnowskyi carries increased number of genes despite the absence of recent whole-genome duplications.</title>
        <authorList>
            <person name="Schelkunov M."/>
            <person name="Shtratnikova V."/>
            <person name="Makarenko M."/>
            <person name="Klepikova A."/>
            <person name="Omelchenko D."/>
            <person name="Novikova G."/>
            <person name="Obukhova E."/>
            <person name="Bogdanov V."/>
            <person name="Penin A."/>
            <person name="Logacheva M."/>
        </authorList>
    </citation>
    <scope>NUCLEOTIDE SEQUENCE</scope>
    <source>
        <strain evidence="3">Hsosn_3</strain>
        <tissue evidence="3">Leaf</tissue>
    </source>
</reference>
<evidence type="ECO:0000256" key="1">
    <source>
        <dbReference type="SAM" id="MobiDB-lite"/>
    </source>
</evidence>
<feature type="compositionally biased region" description="Basic and acidic residues" evidence="1">
    <location>
        <begin position="106"/>
        <end position="133"/>
    </location>
</feature>
<dbReference type="Proteomes" id="UP001237642">
    <property type="component" value="Unassembled WGS sequence"/>
</dbReference>
<feature type="compositionally biased region" description="Basic and acidic residues" evidence="1">
    <location>
        <begin position="49"/>
        <end position="64"/>
    </location>
</feature>
<organism evidence="3 4">
    <name type="scientific">Heracleum sosnowskyi</name>
    <dbReference type="NCBI Taxonomy" id="360622"/>
    <lineage>
        <taxon>Eukaryota</taxon>
        <taxon>Viridiplantae</taxon>
        <taxon>Streptophyta</taxon>
        <taxon>Embryophyta</taxon>
        <taxon>Tracheophyta</taxon>
        <taxon>Spermatophyta</taxon>
        <taxon>Magnoliopsida</taxon>
        <taxon>eudicotyledons</taxon>
        <taxon>Gunneridae</taxon>
        <taxon>Pentapetalae</taxon>
        <taxon>asterids</taxon>
        <taxon>campanulids</taxon>
        <taxon>Apiales</taxon>
        <taxon>Apiaceae</taxon>
        <taxon>Apioideae</taxon>
        <taxon>apioid superclade</taxon>
        <taxon>Tordylieae</taxon>
        <taxon>Tordyliinae</taxon>
        <taxon>Heracleum</taxon>
    </lineage>
</organism>
<proteinExistence type="predicted"/>
<dbReference type="InterPro" id="IPR029466">
    <property type="entry name" value="NAM-associated_C"/>
</dbReference>
<reference evidence="3" key="2">
    <citation type="submission" date="2023-05" db="EMBL/GenBank/DDBJ databases">
        <authorList>
            <person name="Schelkunov M.I."/>
        </authorList>
    </citation>
    <scope>NUCLEOTIDE SEQUENCE</scope>
    <source>
        <strain evidence="3">Hsosn_3</strain>
        <tissue evidence="3">Leaf</tissue>
    </source>
</reference>
<comment type="caution">
    <text evidence="3">The sequence shown here is derived from an EMBL/GenBank/DDBJ whole genome shotgun (WGS) entry which is preliminary data.</text>
</comment>
<feature type="region of interest" description="Disordered" evidence="1">
    <location>
        <begin position="32"/>
        <end position="78"/>
    </location>
</feature>
<feature type="region of interest" description="Disordered" evidence="1">
    <location>
        <begin position="106"/>
        <end position="138"/>
    </location>
</feature>
<keyword evidence="4" id="KW-1185">Reference proteome</keyword>
<evidence type="ECO:0000259" key="2">
    <source>
        <dbReference type="Pfam" id="PF14303"/>
    </source>
</evidence>
<dbReference type="Pfam" id="PF14303">
    <property type="entry name" value="NAM-associated"/>
    <property type="match status" value="1"/>
</dbReference>
<name>A0AAD8J9M4_9APIA</name>
<dbReference type="EMBL" id="JAUIZM010000002">
    <property type="protein sequence ID" value="KAK1398666.1"/>
    <property type="molecule type" value="Genomic_DNA"/>
</dbReference>
<gene>
    <name evidence="3" type="ORF">POM88_008529</name>
</gene>
<evidence type="ECO:0000313" key="4">
    <source>
        <dbReference type="Proteomes" id="UP001237642"/>
    </source>
</evidence>
<sequence>MSIQHLLQMYTFHKIMVVKEVIVNPSHVYFSQDRGGERSEEVIVNPSQELKRPVGRKDAKEIEKKRKRSKNEHDDGGAAILEQLRADHLESKKQRNEHLKEMIQLAKERTEREKERDEREKKIEAHEQSEGDAKIMAVDTSVMGDIEREYFNSRKKEIIERIRTRSTTT</sequence>
<evidence type="ECO:0000313" key="3">
    <source>
        <dbReference type="EMBL" id="KAK1398666.1"/>
    </source>
</evidence>
<protein>
    <submittedName>
        <fullName evidence="3">NAM-associated domain-containing protein</fullName>
    </submittedName>
</protein>
<feature type="domain" description="No apical meristem-associated C-terminal" evidence="2">
    <location>
        <begin position="47"/>
        <end position="158"/>
    </location>
</feature>
<accession>A0AAD8J9M4</accession>
<dbReference type="AlphaFoldDB" id="A0AAD8J9M4"/>